<feature type="transmembrane region" description="Helical" evidence="2">
    <location>
        <begin position="7"/>
        <end position="30"/>
    </location>
</feature>
<sequence>MGFRHAAVLGPVSFFLGILSICFTLDHALLWRPVTAEIISDGFQFYTTFFNAPTAIKALLHAMMGIGLVGLVSKLHKWDDSAMFFDGSSLGQPIIFFFAIKVKKLILHTGAYVFAIAVYLTVIIPTLRTIATPLEDETREDRIEAMRVLSAANVIIVVCLGGILALQAGQEWARRTTEDKEKKEKSGQKRVEGRVNGVL</sequence>
<dbReference type="GO" id="GO:0006888">
    <property type="term" value="P:endoplasmic reticulum to Golgi vesicle-mediated transport"/>
    <property type="evidence" value="ECO:0007669"/>
    <property type="project" value="TreeGrafter"/>
</dbReference>
<dbReference type="GO" id="GO:0005789">
    <property type="term" value="C:endoplasmic reticulum membrane"/>
    <property type="evidence" value="ECO:0007669"/>
    <property type="project" value="TreeGrafter"/>
</dbReference>
<dbReference type="Proteomes" id="UP001175211">
    <property type="component" value="Unassembled WGS sequence"/>
</dbReference>
<keyword evidence="2" id="KW-1133">Transmembrane helix</keyword>
<comment type="caution">
    <text evidence="3">The sequence shown here is derived from an EMBL/GenBank/DDBJ whole genome shotgun (WGS) entry which is preliminary data.</text>
</comment>
<feature type="transmembrane region" description="Helical" evidence="2">
    <location>
        <begin position="50"/>
        <end position="71"/>
    </location>
</feature>
<evidence type="ECO:0000256" key="1">
    <source>
        <dbReference type="SAM" id="MobiDB-lite"/>
    </source>
</evidence>
<keyword evidence="4" id="KW-1185">Reference proteome</keyword>
<accession>A0AA39NKT7</accession>
<dbReference type="RefSeq" id="XP_060337910.1">
    <property type="nucleotide sequence ID" value="XM_060483055.1"/>
</dbReference>
<dbReference type="Pfam" id="PF08229">
    <property type="entry name" value="SHR3_chaperone"/>
    <property type="match status" value="2"/>
</dbReference>
<dbReference type="InterPro" id="IPR013248">
    <property type="entry name" value="Psh3/Shr3"/>
</dbReference>
<keyword evidence="2" id="KW-0472">Membrane</keyword>
<feature type="transmembrane region" description="Helical" evidence="2">
    <location>
        <begin position="106"/>
        <end position="127"/>
    </location>
</feature>
<dbReference type="AlphaFoldDB" id="A0AA39NKT7"/>
<gene>
    <name evidence="3" type="ORF">EV420DRAFT_678257</name>
</gene>
<dbReference type="SMART" id="SM00786">
    <property type="entry name" value="SHR3_chaperone"/>
    <property type="match status" value="1"/>
</dbReference>
<evidence type="ECO:0000313" key="4">
    <source>
        <dbReference type="Proteomes" id="UP001175211"/>
    </source>
</evidence>
<evidence type="ECO:0000256" key="2">
    <source>
        <dbReference type="SAM" id="Phobius"/>
    </source>
</evidence>
<keyword evidence="2" id="KW-0812">Transmembrane</keyword>
<feature type="compositionally biased region" description="Basic and acidic residues" evidence="1">
    <location>
        <begin position="175"/>
        <end position="193"/>
    </location>
</feature>
<protein>
    <submittedName>
        <fullName evidence="3">Shr3 amino acid permease chaperone</fullName>
    </submittedName>
</protein>
<name>A0AA39NKT7_ARMTA</name>
<dbReference type="PANTHER" id="PTHR28228">
    <property type="entry name" value="SECRETORY COMPONENT PROTEIN SHR3"/>
    <property type="match status" value="1"/>
</dbReference>
<dbReference type="GeneID" id="85366603"/>
<reference evidence="3" key="1">
    <citation type="submission" date="2023-06" db="EMBL/GenBank/DDBJ databases">
        <authorList>
            <consortium name="Lawrence Berkeley National Laboratory"/>
            <person name="Ahrendt S."/>
            <person name="Sahu N."/>
            <person name="Indic B."/>
            <person name="Wong-Bajracharya J."/>
            <person name="Merenyi Z."/>
            <person name="Ke H.-M."/>
            <person name="Monk M."/>
            <person name="Kocsube S."/>
            <person name="Drula E."/>
            <person name="Lipzen A."/>
            <person name="Balint B."/>
            <person name="Henrissat B."/>
            <person name="Andreopoulos B."/>
            <person name="Martin F.M."/>
            <person name="Harder C.B."/>
            <person name="Rigling D."/>
            <person name="Ford K.L."/>
            <person name="Foster G.D."/>
            <person name="Pangilinan J."/>
            <person name="Papanicolaou A."/>
            <person name="Barry K."/>
            <person name="LaButti K."/>
            <person name="Viragh M."/>
            <person name="Koriabine M."/>
            <person name="Yan M."/>
            <person name="Riley R."/>
            <person name="Champramary S."/>
            <person name="Plett K.L."/>
            <person name="Tsai I.J."/>
            <person name="Slot J."/>
            <person name="Sipos G."/>
            <person name="Plett J."/>
            <person name="Nagy L.G."/>
            <person name="Grigoriev I.V."/>
        </authorList>
    </citation>
    <scope>NUCLEOTIDE SEQUENCE</scope>
    <source>
        <strain evidence="3">CCBAS 213</strain>
    </source>
</reference>
<feature type="transmembrane region" description="Helical" evidence="2">
    <location>
        <begin position="148"/>
        <end position="168"/>
    </location>
</feature>
<dbReference type="PANTHER" id="PTHR28228:SF1">
    <property type="entry name" value="SECRETORY COMPONENT PROTEIN SHR3"/>
    <property type="match status" value="1"/>
</dbReference>
<dbReference type="EMBL" id="JAUEPS010000003">
    <property type="protein sequence ID" value="KAK0467318.1"/>
    <property type="molecule type" value="Genomic_DNA"/>
</dbReference>
<feature type="region of interest" description="Disordered" evidence="1">
    <location>
        <begin position="175"/>
        <end position="199"/>
    </location>
</feature>
<organism evidence="3 4">
    <name type="scientific">Armillaria tabescens</name>
    <name type="common">Ringless honey mushroom</name>
    <name type="synonym">Agaricus tabescens</name>
    <dbReference type="NCBI Taxonomy" id="1929756"/>
    <lineage>
        <taxon>Eukaryota</taxon>
        <taxon>Fungi</taxon>
        <taxon>Dikarya</taxon>
        <taxon>Basidiomycota</taxon>
        <taxon>Agaricomycotina</taxon>
        <taxon>Agaricomycetes</taxon>
        <taxon>Agaricomycetidae</taxon>
        <taxon>Agaricales</taxon>
        <taxon>Marasmiineae</taxon>
        <taxon>Physalacriaceae</taxon>
        <taxon>Desarmillaria</taxon>
    </lineage>
</organism>
<dbReference type="GO" id="GO:0051082">
    <property type="term" value="F:unfolded protein binding"/>
    <property type="evidence" value="ECO:0007669"/>
    <property type="project" value="TreeGrafter"/>
</dbReference>
<evidence type="ECO:0000313" key="3">
    <source>
        <dbReference type="EMBL" id="KAK0467318.1"/>
    </source>
</evidence>
<proteinExistence type="predicted"/>